<accession>G3JL78</accession>
<organism evidence="1 2">
    <name type="scientific">Cordyceps militaris (strain CM01)</name>
    <name type="common">Caterpillar fungus</name>
    <dbReference type="NCBI Taxonomy" id="983644"/>
    <lineage>
        <taxon>Eukaryota</taxon>
        <taxon>Fungi</taxon>
        <taxon>Dikarya</taxon>
        <taxon>Ascomycota</taxon>
        <taxon>Pezizomycotina</taxon>
        <taxon>Sordariomycetes</taxon>
        <taxon>Hypocreomycetidae</taxon>
        <taxon>Hypocreales</taxon>
        <taxon>Cordycipitaceae</taxon>
        <taxon>Cordyceps</taxon>
    </lineage>
</organism>
<dbReference type="AlphaFoldDB" id="G3JL78"/>
<dbReference type="GeneID" id="18168883"/>
<dbReference type="EMBL" id="JH126403">
    <property type="protein sequence ID" value="EGX90452.1"/>
    <property type="molecule type" value="Genomic_DNA"/>
</dbReference>
<dbReference type="HOGENOM" id="CLU_1643616_0_0_1"/>
<gene>
    <name evidence="1" type="ORF">CCM_06872</name>
</gene>
<evidence type="ECO:0000313" key="2">
    <source>
        <dbReference type="Proteomes" id="UP000001610"/>
    </source>
</evidence>
<sequence>MVPASGDTVIFSGQHRIAICQKLGSWRVAENLANAFNGNGRAASTVSTQEARGTGDTTAAGGIGSWHAAQDEAARAAMTLPSYNHTSELLPQLRGSRLHVVRLAIGVQPEDTMHVGCCIPNHQPSIIGSSAPHHGQTVSEAPRDAARDAGAYSNFNAGETV</sequence>
<protein>
    <submittedName>
        <fullName evidence="1">Uncharacterized protein</fullName>
    </submittedName>
</protein>
<dbReference type="KEGG" id="cmt:CCM_06872"/>
<name>G3JL78_CORMM</name>
<reference evidence="1 2" key="1">
    <citation type="journal article" date="2011" name="Genome Biol.">
        <title>Genome sequence of the insect pathogenic fungus Cordyceps militaris, a valued traditional Chinese medicine.</title>
        <authorList>
            <person name="Zheng P."/>
            <person name="Xia Y."/>
            <person name="Xiao G."/>
            <person name="Xiong C."/>
            <person name="Hu X."/>
            <person name="Zhang S."/>
            <person name="Zheng H."/>
            <person name="Huang Y."/>
            <person name="Zhou Y."/>
            <person name="Wang S."/>
            <person name="Zhao G.P."/>
            <person name="Liu X."/>
            <person name="St Leger R.J."/>
            <person name="Wang C."/>
        </authorList>
    </citation>
    <scope>NUCLEOTIDE SEQUENCE [LARGE SCALE GENOMIC DNA]</scope>
    <source>
        <strain evidence="1 2">CM01</strain>
    </source>
</reference>
<dbReference type="InParanoid" id="G3JL78"/>
<dbReference type="RefSeq" id="XP_006672073.1">
    <property type="nucleotide sequence ID" value="XM_006672010.1"/>
</dbReference>
<dbReference type="VEuPathDB" id="FungiDB:CCM_06872"/>
<dbReference type="Proteomes" id="UP000001610">
    <property type="component" value="Unassembled WGS sequence"/>
</dbReference>
<keyword evidence="2" id="KW-1185">Reference proteome</keyword>
<evidence type="ECO:0000313" key="1">
    <source>
        <dbReference type="EMBL" id="EGX90452.1"/>
    </source>
</evidence>
<proteinExistence type="predicted"/>